<proteinExistence type="predicted"/>
<protein>
    <submittedName>
        <fullName evidence="1">Uncharacterized protein</fullName>
    </submittedName>
</protein>
<evidence type="ECO:0000313" key="1">
    <source>
        <dbReference type="EMBL" id="GEO43607.1"/>
    </source>
</evidence>
<dbReference type="OrthoDB" id="8773923at2"/>
<accession>A0A512E4H2</accession>
<organism evidence="1 2">
    <name type="scientific">Skermanella aerolata</name>
    <dbReference type="NCBI Taxonomy" id="393310"/>
    <lineage>
        <taxon>Bacteria</taxon>
        <taxon>Pseudomonadati</taxon>
        <taxon>Pseudomonadota</taxon>
        <taxon>Alphaproteobacteria</taxon>
        <taxon>Rhodospirillales</taxon>
        <taxon>Azospirillaceae</taxon>
        <taxon>Skermanella</taxon>
    </lineage>
</organism>
<dbReference type="AlphaFoldDB" id="A0A512E4H2"/>
<sequence>MIQSGAETIEPIAIKRQGLHPFDRKFIEWSAARRDLPFVLALHRATGWPIHVIALHVGRHHEVQTYYVMDDRGRVLAPNGIMGHGPFSFTWFQDIRASHSAKIRSMPDPGELPDPLEARNTLEIIPLPDIAEAAVVYSAFPEKALIADLGRGGILAGVESEVIAAALGLIRNRPFTDEAGKRLKPRVESDDLNVFTRKRCMAFSEALLARPDRAGLRGCILAEPEFFERSPLTAAGFHSAVFHPDGEIEDAWGKRTPSSAAQLFGMKRWVLSADAYASVRDDFIRSFDGTPGFYERRLSEATRLIEREWSR</sequence>
<name>A0A512E4H2_9PROT</name>
<gene>
    <name evidence="1" type="ORF">SAE02_77550</name>
</gene>
<dbReference type="RefSeq" id="WP_052832803.1">
    <property type="nucleotide sequence ID" value="NZ_BJYZ01000107.1"/>
</dbReference>
<dbReference type="EMBL" id="BJYZ01000107">
    <property type="protein sequence ID" value="GEO43607.1"/>
    <property type="molecule type" value="Genomic_DNA"/>
</dbReference>
<dbReference type="Proteomes" id="UP000321523">
    <property type="component" value="Unassembled WGS sequence"/>
</dbReference>
<reference evidence="1 2" key="1">
    <citation type="submission" date="2019-07" db="EMBL/GenBank/DDBJ databases">
        <title>Whole genome shotgun sequence of Skermanella aerolata NBRC 106429.</title>
        <authorList>
            <person name="Hosoyama A."/>
            <person name="Uohara A."/>
            <person name="Ohji S."/>
            <person name="Ichikawa N."/>
        </authorList>
    </citation>
    <scope>NUCLEOTIDE SEQUENCE [LARGE SCALE GENOMIC DNA]</scope>
    <source>
        <strain evidence="1 2">NBRC 106429</strain>
    </source>
</reference>
<comment type="caution">
    <text evidence="1">The sequence shown here is derived from an EMBL/GenBank/DDBJ whole genome shotgun (WGS) entry which is preliminary data.</text>
</comment>
<evidence type="ECO:0000313" key="2">
    <source>
        <dbReference type="Proteomes" id="UP000321523"/>
    </source>
</evidence>
<keyword evidence="2" id="KW-1185">Reference proteome</keyword>